<evidence type="ECO:0000313" key="2">
    <source>
        <dbReference type="Proteomes" id="UP001062846"/>
    </source>
</evidence>
<name>A0ACC0PP18_RHOML</name>
<protein>
    <submittedName>
        <fullName evidence="1">Uncharacterized protein</fullName>
    </submittedName>
</protein>
<evidence type="ECO:0000313" key="1">
    <source>
        <dbReference type="EMBL" id="KAI8566879.1"/>
    </source>
</evidence>
<dbReference type="Proteomes" id="UP001062846">
    <property type="component" value="Chromosome 2"/>
</dbReference>
<proteinExistence type="predicted"/>
<keyword evidence="2" id="KW-1185">Reference proteome</keyword>
<comment type="caution">
    <text evidence="1">The sequence shown here is derived from an EMBL/GenBank/DDBJ whole genome shotgun (WGS) entry which is preliminary data.</text>
</comment>
<accession>A0ACC0PP18</accession>
<gene>
    <name evidence="1" type="ORF">RHMOL_Rhmol02G0076500</name>
</gene>
<organism evidence="1 2">
    <name type="scientific">Rhododendron molle</name>
    <name type="common">Chinese azalea</name>
    <name type="synonym">Azalea mollis</name>
    <dbReference type="NCBI Taxonomy" id="49168"/>
    <lineage>
        <taxon>Eukaryota</taxon>
        <taxon>Viridiplantae</taxon>
        <taxon>Streptophyta</taxon>
        <taxon>Embryophyta</taxon>
        <taxon>Tracheophyta</taxon>
        <taxon>Spermatophyta</taxon>
        <taxon>Magnoliopsida</taxon>
        <taxon>eudicotyledons</taxon>
        <taxon>Gunneridae</taxon>
        <taxon>Pentapetalae</taxon>
        <taxon>asterids</taxon>
        <taxon>Ericales</taxon>
        <taxon>Ericaceae</taxon>
        <taxon>Ericoideae</taxon>
        <taxon>Rhodoreae</taxon>
        <taxon>Rhododendron</taxon>
    </lineage>
</organism>
<dbReference type="EMBL" id="CM046389">
    <property type="protein sequence ID" value="KAI8566879.1"/>
    <property type="molecule type" value="Genomic_DNA"/>
</dbReference>
<sequence length="133" mass="14659">MSSLSSSSLDSSPPSSYGIPLQDVLDKRLLLPRNQEEEAVVLAVKIALACLRPNPLCRPTMQQVSVALSKHKSHLQNPFFMITLGQLLDVNFPNAILVIPLLFGFLVLHFFTYCAFLSGIGLMVACVLLFDKQ</sequence>
<reference evidence="1" key="1">
    <citation type="submission" date="2022-02" db="EMBL/GenBank/DDBJ databases">
        <title>Plant Genome Project.</title>
        <authorList>
            <person name="Zhang R.-G."/>
        </authorList>
    </citation>
    <scope>NUCLEOTIDE SEQUENCE</scope>
    <source>
        <strain evidence="1">AT1</strain>
    </source>
</reference>